<keyword evidence="11 17" id="KW-0472">Membrane</keyword>
<keyword evidence="6" id="KW-1003">Cell membrane</keyword>
<name>A0A1W6ZH56_9BORD</name>
<feature type="transmembrane region" description="Helical" evidence="17">
    <location>
        <begin position="51"/>
        <end position="73"/>
    </location>
</feature>
<evidence type="ECO:0000256" key="7">
    <source>
        <dbReference type="ARBA" id="ARBA00022692"/>
    </source>
</evidence>
<dbReference type="NCBIfam" id="TIGR02847">
    <property type="entry name" value="CyoD"/>
    <property type="match status" value="1"/>
</dbReference>
<comment type="subunit">
    <text evidence="3">Heterooctamer of two A chains, two B chains, two C chains and two D chains.</text>
</comment>
<evidence type="ECO:0000256" key="3">
    <source>
        <dbReference type="ARBA" id="ARBA00011700"/>
    </source>
</evidence>
<proteinExistence type="inferred from homology"/>
<sequence>MSHSASAGHHGDSHHDGAHGSMKSYIVGFILSIVLTFGSFGLVMVEGVSRSIAIPGLIILCIAQLLVQLIFFLHMGMDKSQRDNTLTFLFTVKIIAIIVVGSLWVLHNMNANMMPGM</sequence>
<keyword evidence="5" id="KW-0813">Transport</keyword>
<protein>
    <recommendedName>
        <fullName evidence="4">Cytochrome bo(3) ubiquinol oxidase subunit 4</fullName>
    </recommendedName>
    <alternativeName>
        <fullName evidence="16">Cytochrome o ubiquinol oxidase subunit 4</fullName>
    </alternativeName>
    <alternativeName>
        <fullName evidence="13">Oxidase bo(3) subunit 4</fullName>
    </alternativeName>
    <alternativeName>
        <fullName evidence="14">Ubiquinol oxidase polypeptide IV</fullName>
    </alternativeName>
    <alternativeName>
        <fullName evidence="15">Ubiquinol oxidase subunit 4</fullName>
    </alternativeName>
</protein>
<comment type="similarity">
    <text evidence="2">Belongs to the cytochrome c oxidase bacterial subunit 4 family.</text>
</comment>
<dbReference type="Proteomes" id="UP000194161">
    <property type="component" value="Chromosome"/>
</dbReference>
<dbReference type="RefSeq" id="WP_086080389.1">
    <property type="nucleotide sequence ID" value="NZ_CP021111.1"/>
</dbReference>
<dbReference type="KEGG" id="bgm:CAL15_21670"/>
<dbReference type="GO" id="GO:0005886">
    <property type="term" value="C:plasma membrane"/>
    <property type="evidence" value="ECO:0007669"/>
    <property type="project" value="UniProtKB-SubCell"/>
</dbReference>
<keyword evidence="19" id="KW-1185">Reference proteome</keyword>
<evidence type="ECO:0000256" key="6">
    <source>
        <dbReference type="ARBA" id="ARBA00022475"/>
    </source>
</evidence>
<evidence type="ECO:0000256" key="10">
    <source>
        <dbReference type="ARBA" id="ARBA00023002"/>
    </source>
</evidence>
<dbReference type="GO" id="GO:0015990">
    <property type="term" value="P:electron transport coupled proton transport"/>
    <property type="evidence" value="ECO:0007669"/>
    <property type="project" value="InterPro"/>
</dbReference>
<dbReference type="Pfam" id="PF03626">
    <property type="entry name" value="COX4_pro"/>
    <property type="match status" value="1"/>
</dbReference>
<dbReference type="STRING" id="463040.CAL15_21670"/>
<dbReference type="EMBL" id="CP021111">
    <property type="protein sequence ID" value="ARP96743.1"/>
    <property type="molecule type" value="Genomic_DNA"/>
</dbReference>
<evidence type="ECO:0000313" key="18">
    <source>
        <dbReference type="EMBL" id="ARP96743.1"/>
    </source>
</evidence>
<evidence type="ECO:0000256" key="9">
    <source>
        <dbReference type="ARBA" id="ARBA00022989"/>
    </source>
</evidence>
<feature type="transmembrane region" description="Helical" evidence="17">
    <location>
        <begin position="25"/>
        <end position="45"/>
    </location>
</feature>
<dbReference type="GO" id="GO:0009319">
    <property type="term" value="C:cytochrome o ubiquinol oxidase complex"/>
    <property type="evidence" value="ECO:0007669"/>
    <property type="project" value="TreeGrafter"/>
</dbReference>
<evidence type="ECO:0000256" key="15">
    <source>
        <dbReference type="ARBA" id="ARBA00031887"/>
    </source>
</evidence>
<evidence type="ECO:0000256" key="14">
    <source>
        <dbReference type="ARBA" id="ARBA00030211"/>
    </source>
</evidence>
<dbReference type="GO" id="GO:0019646">
    <property type="term" value="P:aerobic electron transport chain"/>
    <property type="evidence" value="ECO:0007669"/>
    <property type="project" value="TreeGrafter"/>
</dbReference>
<keyword evidence="9 17" id="KW-1133">Transmembrane helix</keyword>
<evidence type="ECO:0000256" key="1">
    <source>
        <dbReference type="ARBA" id="ARBA00004651"/>
    </source>
</evidence>
<dbReference type="OrthoDB" id="2375888at2"/>
<evidence type="ECO:0000256" key="13">
    <source>
        <dbReference type="ARBA" id="ARBA00030071"/>
    </source>
</evidence>
<keyword evidence="8" id="KW-0249">Electron transport</keyword>
<evidence type="ECO:0000256" key="11">
    <source>
        <dbReference type="ARBA" id="ARBA00023136"/>
    </source>
</evidence>
<dbReference type="InterPro" id="IPR050968">
    <property type="entry name" value="Cytochrome_c_oxidase_bac_sub4"/>
</dbReference>
<dbReference type="AlphaFoldDB" id="A0A1W6ZH56"/>
<dbReference type="PANTHER" id="PTHR36835:SF1">
    <property type="entry name" value="CYTOCHROME BO(3) UBIQUINOL OXIDASE SUBUNIT 4"/>
    <property type="match status" value="1"/>
</dbReference>
<evidence type="ECO:0000256" key="12">
    <source>
        <dbReference type="ARBA" id="ARBA00025694"/>
    </source>
</evidence>
<comment type="subcellular location">
    <subcellularLocation>
        <location evidence="1">Cell membrane</location>
        <topology evidence="1">Multi-pass membrane protein</topology>
    </subcellularLocation>
</comment>
<evidence type="ECO:0000256" key="8">
    <source>
        <dbReference type="ARBA" id="ARBA00022982"/>
    </source>
</evidence>
<gene>
    <name evidence="18" type="ORF">CAL15_21670</name>
</gene>
<evidence type="ECO:0000313" key="19">
    <source>
        <dbReference type="Proteomes" id="UP000194161"/>
    </source>
</evidence>
<comment type="function">
    <text evidence="12">Cytochrome bo(3) ubiquinol terminal oxidase is the component of the aerobic respiratory chain of E.coli that predominates when cells are grown at high aeration. Has proton pump activity across the membrane in addition to electron transfer, pumping 2 protons/electron.</text>
</comment>
<dbReference type="GO" id="GO:0009486">
    <property type="term" value="F:cytochrome bo3 ubiquinol oxidase activity"/>
    <property type="evidence" value="ECO:0007669"/>
    <property type="project" value="InterPro"/>
</dbReference>
<evidence type="ECO:0000256" key="16">
    <source>
        <dbReference type="ARBA" id="ARBA00032185"/>
    </source>
</evidence>
<dbReference type="PANTHER" id="PTHR36835">
    <property type="entry name" value="CYTOCHROME BO(3) UBIQUINOL OXIDASE SUBUNIT 4"/>
    <property type="match status" value="1"/>
</dbReference>
<keyword evidence="10" id="KW-0560">Oxidoreductase</keyword>
<dbReference type="InterPro" id="IPR014210">
    <property type="entry name" value="Cyt_o_ubiqinol_oxidase_su4"/>
</dbReference>
<evidence type="ECO:0000256" key="17">
    <source>
        <dbReference type="SAM" id="Phobius"/>
    </source>
</evidence>
<evidence type="ECO:0000256" key="2">
    <source>
        <dbReference type="ARBA" id="ARBA00008079"/>
    </source>
</evidence>
<dbReference type="GO" id="GO:0015078">
    <property type="term" value="F:proton transmembrane transporter activity"/>
    <property type="evidence" value="ECO:0007669"/>
    <property type="project" value="TreeGrafter"/>
</dbReference>
<evidence type="ECO:0000256" key="5">
    <source>
        <dbReference type="ARBA" id="ARBA00022448"/>
    </source>
</evidence>
<reference evidence="18 19" key="1">
    <citation type="submission" date="2017-05" db="EMBL/GenBank/DDBJ databases">
        <title>Complete and WGS of Bordetella genogroups.</title>
        <authorList>
            <person name="Spilker T."/>
            <person name="LiPuma J."/>
        </authorList>
    </citation>
    <scope>NUCLEOTIDE SEQUENCE [LARGE SCALE GENOMIC DNA]</scope>
    <source>
        <strain evidence="18 19">AU7206</strain>
    </source>
</reference>
<dbReference type="InterPro" id="IPR005171">
    <property type="entry name" value="Cyt_c_oxidase_su4_prok"/>
</dbReference>
<evidence type="ECO:0000256" key="4">
    <source>
        <dbReference type="ARBA" id="ARBA00014689"/>
    </source>
</evidence>
<feature type="transmembrane region" description="Helical" evidence="17">
    <location>
        <begin position="85"/>
        <end position="107"/>
    </location>
</feature>
<accession>A0A1W6ZH56</accession>
<organism evidence="18 19">
    <name type="scientific">Bordetella genomosp. 13</name>
    <dbReference type="NCBI Taxonomy" id="463040"/>
    <lineage>
        <taxon>Bacteria</taxon>
        <taxon>Pseudomonadati</taxon>
        <taxon>Pseudomonadota</taxon>
        <taxon>Betaproteobacteria</taxon>
        <taxon>Burkholderiales</taxon>
        <taxon>Alcaligenaceae</taxon>
        <taxon>Bordetella</taxon>
    </lineage>
</organism>
<keyword evidence="7 17" id="KW-0812">Transmembrane</keyword>